<evidence type="ECO:0000256" key="5">
    <source>
        <dbReference type="ARBA" id="ARBA00023277"/>
    </source>
</evidence>
<dbReference type="AlphaFoldDB" id="A0A6J7P0V5"/>
<comment type="catalytic activity">
    <reaction evidence="1">
        <text>Hydrolysis of terminal non-reducing alpha-L-arabinofuranoside residues in alpha-L-arabinosides.</text>
        <dbReference type="EC" id="3.2.1.55"/>
    </reaction>
</comment>
<feature type="domain" description="Alpha-L-arabinofuranosidase C-terminal" evidence="7">
    <location>
        <begin position="290"/>
        <end position="492"/>
    </location>
</feature>
<comment type="similarity">
    <text evidence="2">Belongs to the glycosyl hydrolase 51 family.</text>
</comment>
<dbReference type="SUPFAM" id="SSF51445">
    <property type="entry name" value="(Trans)glycosidases"/>
    <property type="match status" value="1"/>
</dbReference>
<dbReference type="SUPFAM" id="SSF51011">
    <property type="entry name" value="Glycosyl hydrolase domain"/>
    <property type="match status" value="1"/>
</dbReference>
<evidence type="ECO:0000256" key="1">
    <source>
        <dbReference type="ARBA" id="ARBA00001462"/>
    </source>
</evidence>
<dbReference type="InterPro" id="IPR055235">
    <property type="entry name" value="ASD1_cat"/>
</dbReference>
<dbReference type="InterPro" id="IPR013780">
    <property type="entry name" value="Glyco_hydro_b"/>
</dbReference>
<dbReference type="PANTHER" id="PTHR43576:SF3">
    <property type="entry name" value="ALPHA-L-ARABINOFURANOSIDASE C"/>
    <property type="match status" value="1"/>
</dbReference>
<evidence type="ECO:0000256" key="2">
    <source>
        <dbReference type="ARBA" id="ARBA00007186"/>
    </source>
</evidence>
<proteinExistence type="inferred from homology"/>
<dbReference type="Pfam" id="PF22848">
    <property type="entry name" value="ASD1_dom"/>
    <property type="match status" value="1"/>
</dbReference>
<dbReference type="GO" id="GO:0046556">
    <property type="term" value="F:alpha-L-arabinofuranosidase activity"/>
    <property type="evidence" value="ECO:0007669"/>
    <property type="project" value="UniProtKB-EC"/>
</dbReference>
<sequence>MSSAKIIVDRHFEISEIDPRVYGSFAEHMGRCIYEGIYEPGSEFADENGFRKDVMALVKELGVTIIRYPGGNFLSGYDWKDGVGPQSERPKRIDLAWHSLETNQFGTDQFMTWCKEAGVEPMMAVNLGSAGLNEALEILEYTNVDADSKWANYRVANGHKEPYNVKVWCLGNEMDGPWQLGHKTAEDYSTLAASVARGMRQIDENLELVIAGSSNRSMPTFGQWEETILEKAYEVIDHVSLHTYYQDHGNTQEFLVCSTDLDYFINEVCEIADAVKAKKRSDKTITLSLDEWNVWNLSEYQNLPRAKTWEPAPHVIEDTYDVADAVVLGNLMISILRRSDRVKMACLAQLVNVIAPIRAEVGHPAWRQTTFFPFSYTARYGHGKTLMTRIDSPKIATEKFGTVNAIDAVTTYDAANNAAAIFLVNRSLTDTHTTEIELAGFSDLKVIEQVTLTDKDLTKTNTLETGEQVKPVSAITATVSGTKVSITLPPASWQMVRLSLKQA</sequence>
<evidence type="ECO:0000256" key="4">
    <source>
        <dbReference type="ARBA" id="ARBA00022801"/>
    </source>
</evidence>
<keyword evidence="4" id="KW-0378">Hydrolase</keyword>
<protein>
    <recommendedName>
        <fullName evidence="3">non-reducing end alpha-L-arabinofuranosidase</fullName>
        <ecNumber evidence="3">3.2.1.55</ecNumber>
    </recommendedName>
</protein>
<organism evidence="8">
    <name type="scientific">freshwater metagenome</name>
    <dbReference type="NCBI Taxonomy" id="449393"/>
    <lineage>
        <taxon>unclassified sequences</taxon>
        <taxon>metagenomes</taxon>
        <taxon>ecological metagenomes</taxon>
    </lineage>
</organism>
<dbReference type="EMBL" id="CAFBOX010000071">
    <property type="protein sequence ID" value="CAB4996693.1"/>
    <property type="molecule type" value="Genomic_DNA"/>
</dbReference>
<dbReference type="SMART" id="SM00813">
    <property type="entry name" value="Alpha-L-AF_C"/>
    <property type="match status" value="1"/>
</dbReference>
<dbReference type="Pfam" id="PF06964">
    <property type="entry name" value="Alpha-L-AF_C"/>
    <property type="match status" value="1"/>
</dbReference>
<dbReference type="EC" id="3.2.1.55" evidence="3"/>
<accession>A0A6J7P0V5</accession>
<evidence type="ECO:0000313" key="8">
    <source>
        <dbReference type="EMBL" id="CAB4996693.1"/>
    </source>
</evidence>
<name>A0A6J7P0V5_9ZZZZ</name>
<evidence type="ECO:0000256" key="6">
    <source>
        <dbReference type="ARBA" id="ARBA00023295"/>
    </source>
</evidence>
<dbReference type="GO" id="GO:0046373">
    <property type="term" value="P:L-arabinose metabolic process"/>
    <property type="evidence" value="ECO:0007669"/>
    <property type="project" value="InterPro"/>
</dbReference>
<dbReference type="GO" id="GO:0000272">
    <property type="term" value="P:polysaccharide catabolic process"/>
    <property type="evidence" value="ECO:0007669"/>
    <property type="project" value="TreeGrafter"/>
</dbReference>
<dbReference type="Gene3D" id="3.20.20.80">
    <property type="entry name" value="Glycosidases"/>
    <property type="match status" value="1"/>
</dbReference>
<dbReference type="InterPro" id="IPR017853">
    <property type="entry name" value="GH"/>
</dbReference>
<keyword evidence="6" id="KW-0326">Glycosidase</keyword>
<reference evidence="8" key="1">
    <citation type="submission" date="2020-05" db="EMBL/GenBank/DDBJ databases">
        <authorList>
            <person name="Chiriac C."/>
            <person name="Salcher M."/>
            <person name="Ghai R."/>
            <person name="Kavagutti S V."/>
        </authorList>
    </citation>
    <scope>NUCLEOTIDE SEQUENCE</scope>
</reference>
<evidence type="ECO:0000259" key="7">
    <source>
        <dbReference type="SMART" id="SM00813"/>
    </source>
</evidence>
<dbReference type="Gene3D" id="2.60.40.1180">
    <property type="entry name" value="Golgi alpha-mannosidase II"/>
    <property type="match status" value="1"/>
</dbReference>
<evidence type="ECO:0000256" key="3">
    <source>
        <dbReference type="ARBA" id="ARBA00012670"/>
    </source>
</evidence>
<dbReference type="InterPro" id="IPR010720">
    <property type="entry name" value="Alpha-L-AF_C"/>
</dbReference>
<keyword evidence="5" id="KW-0119">Carbohydrate metabolism</keyword>
<dbReference type="PANTHER" id="PTHR43576">
    <property type="entry name" value="ALPHA-L-ARABINOFURANOSIDASE C-RELATED"/>
    <property type="match status" value="1"/>
</dbReference>
<gene>
    <name evidence="8" type="ORF">UFOPK4035_00536</name>
</gene>